<gene>
    <name evidence="3" type="ORF">FB459_1667</name>
</gene>
<feature type="compositionally biased region" description="Basic and acidic residues" evidence="1">
    <location>
        <begin position="20"/>
        <end position="36"/>
    </location>
</feature>
<keyword evidence="2" id="KW-0812">Transmembrane</keyword>
<dbReference type="AlphaFoldDB" id="A0A542EG00"/>
<comment type="caution">
    <text evidence="3">The sequence shown here is derived from an EMBL/GenBank/DDBJ whole genome shotgun (WGS) entry which is preliminary data.</text>
</comment>
<name>A0A542EG00_9MICO</name>
<feature type="region of interest" description="Disordered" evidence="1">
    <location>
        <begin position="20"/>
        <end position="98"/>
    </location>
</feature>
<protein>
    <submittedName>
        <fullName evidence="3">DUF3043 family protein</fullName>
    </submittedName>
</protein>
<dbReference type="Proteomes" id="UP000320806">
    <property type="component" value="Unassembled WGS sequence"/>
</dbReference>
<proteinExistence type="predicted"/>
<feature type="transmembrane region" description="Helical" evidence="2">
    <location>
        <begin position="118"/>
        <end position="138"/>
    </location>
</feature>
<dbReference type="Pfam" id="PF11241">
    <property type="entry name" value="DUF3043"/>
    <property type="match status" value="1"/>
</dbReference>
<accession>A0A542EG00</accession>
<keyword evidence="2" id="KW-1133">Transmembrane helix</keyword>
<feature type="compositionally biased region" description="Basic and acidic residues" evidence="1">
    <location>
        <begin position="66"/>
        <end position="98"/>
    </location>
</feature>
<evidence type="ECO:0000313" key="4">
    <source>
        <dbReference type="Proteomes" id="UP000320806"/>
    </source>
</evidence>
<keyword evidence="2" id="KW-0472">Membrane</keyword>
<keyword evidence="4" id="KW-1185">Reference proteome</keyword>
<evidence type="ECO:0000256" key="1">
    <source>
        <dbReference type="SAM" id="MobiDB-lite"/>
    </source>
</evidence>
<reference evidence="3 4" key="1">
    <citation type="submission" date="2019-06" db="EMBL/GenBank/DDBJ databases">
        <title>Sequencing the genomes of 1000 actinobacteria strains.</title>
        <authorList>
            <person name="Klenk H.-P."/>
        </authorList>
    </citation>
    <scope>NUCLEOTIDE SEQUENCE [LARGE SCALE GENOMIC DNA]</scope>
    <source>
        <strain evidence="3 4">DSM 19828</strain>
    </source>
</reference>
<dbReference type="InterPro" id="IPR021403">
    <property type="entry name" value="DUF3043"/>
</dbReference>
<sequence length="212" mass="24489">MVGRIVERTVRSWIVFGRKKESQQPTVEDHEIRESVSENGVPGKKGRPTPKRRDQQAARRQPLVPADRDAAKKNAKQEARLERMRQKDAFARGEESALPKRDRGPIKRFIRDTVDSRWNIGEILLPLMLIVLVMTVIPNRNFQIASLILVWLVIVVGIVDCVLLWLRLKKKIRARFGEDPPKGSKSYAIMRAFQMRLSRMPRPQVKRGEAPR</sequence>
<feature type="transmembrane region" description="Helical" evidence="2">
    <location>
        <begin position="144"/>
        <end position="166"/>
    </location>
</feature>
<dbReference type="EMBL" id="VFMO01000001">
    <property type="protein sequence ID" value="TQJ14220.1"/>
    <property type="molecule type" value="Genomic_DNA"/>
</dbReference>
<evidence type="ECO:0000256" key="2">
    <source>
        <dbReference type="SAM" id="Phobius"/>
    </source>
</evidence>
<evidence type="ECO:0000313" key="3">
    <source>
        <dbReference type="EMBL" id="TQJ14220.1"/>
    </source>
</evidence>
<organism evidence="3 4">
    <name type="scientific">Yimella lutea</name>
    <dbReference type="NCBI Taxonomy" id="587872"/>
    <lineage>
        <taxon>Bacteria</taxon>
        <taxon>Bacillati</taxon>
        <taxon>Actinomycetota</taxon>
        <taxon>Actinomycetes</taxon>
        <taxon>Micrococcales</taxon>
        <taxon>Dermacoccaceae</taxon>
        <taxon>Yimella</taxon>
    </lineage>
</organism>